<dbReference type="AlphaFoldDB" id="A0A940PSQ4"/>
<name>A0A940PSQ4_9MICO</name>
<keyword evidence="1" id="KW-0812">Transmembrane</keyword>
<sequence length="169" mass="18073">MPPTPRIGVLRPDYDVPVINERAVRAGAGILFLGGAIAFGLSLANDTTAPLQPFGMLFMIDMLLRVTAGDRWSPTLTLGRLVVYRQQPEWVGAPQKAFAWWLGFALALVACSSMGLLAAPLWLTLALCGLCLSLLFLETAFGICVGCALQRVLSKTSPQYCPGGTCTTN</sequence>
<feature type="transmembrane region" description="Helical" evidence="1">
    <location>
        <begin position="23"/>
        <end position="44"/>
    </location>
</feature>
<feature type="transmembrane region" description="Helical" evidence="1">
    <location>
        <begin position="98"/>
        <end position="118"/>
    </location>
</feature>
<reference evidence="3" key="1">
    <citation type="submission" date="2021-02" db="EMBL/GenBank/DDBJ databases">
        <title>Sequencing the genomes of 1000 actinobacteria strains.</title>
        <authorList>
            <person name="Klenk H.-P."/>
        </authorList>
    </citation>
    <scope>NUCLEOTIDE SEQUENCE</scope>
    <source>
        <strain evidence="3">DSM 22850</strain>
    </source>
</reference>
<dbReference type="InterPro" id="IPR025508">
    <property type="entry name" value="DUF4395"/>
</dbReference>
<dbReference type="Proteomes" id="UP000675163">
    <property type="component" value="Unassembled WGS sequence"/>
</dbReference>
<protein>
    <recommendedName>
        <fullName evidence="2">DUF4395 domain-containing protein</fullName>
    </recommendedName>
</protein>
<feature type="transmembrane region" description="Helical" evidence="1">
    <location>
        <begin position="124"/>
        <end position="149"/>
    </location>
</feature>
<keyword evidence="1" id="KW-1133">Transmembrane helix</keyword>
<evidence type="ECO:0000256" key="1">
    <source>
        <dbReference type="SAM" id="Phobius"/>
    </source>
</evidence>
<dbReference type="RefSeq" id="WP_342452145.1">
    <property type="nucleotide sequence ID" value="NZ_JAFIDA010000001.1"/>
</dbReference>
<organism evidence="3 4">
    <name type="scientific">Leucobacter exalbidus</name>
    <dbReference type="NCBI Taxonomy" id="662960"/>
    <lineage>
        <taxon>Bacteria</taxon>
        <taxon>Bacillati</taxon>
        <taxon>Actinomycetota</taxon>
        <taxon>Actinomycetes</taxon>
        <taxon>Micrococcales</taxon>
        <taxon>Microbacteriaceae</taxon>
        <taxon>Leucobacter</taxon>
    </lineage>
</organism>
<feature type="domain" description="DUF4395" evidence="2">
    <location>
        <begin position="19"/>
        <end position="153"/>
    </location>
</feature>
<dbReference type="EMBL" id="JAFIDA010000001">
    <property type="protein sequence ID" value="MBP1326794.1"/>
    <property type="molecule type" value="Genomic_DNA"/>
</dbReference>
<evidence type="ECO:0000313" key="4">
    <source>
        <dbReference type="Proteomes" id="UP000675163"/>
    </source>
</evidence>
<gene>
    <name evidence="3" type="ORF">JOF28_002026</name>
</gene>
<dbReference type="Pfam" id="PF14340">
    <property type="entry name" value="DUF4395"/>
    <property type="match status" value="1"/>
</dbReference>
<keyword evidence="1" id="KW-0472">Membrane</keyword>
<evidence type="ECO:0000259" key="2">
    <source>
        <dbReference type="Pfam" id="PF14340"/>
    </source>
</evidence>
<accession>A0A940PSQ4</accession>
<keyword evidence="4" id="KW-1185">Reference proteome</keyword>
<evidence type="ECO:0000313" key="3">
    <source>
        <dbReference type="EMBL" id="MBP1326794.1"/>
    </source>
</evidence>
<comment type="caution">
    <text evidence="3">The sequence shown here is derived from an EMBL/GenBank/DDBJ whole genome shotgun (WGS) entry which is preliminary data.</text>
</comment>
<proteinExistence type="predicted"/>